<sequence>MAYDRIIESLLFVVGDDGIDPRGLSQVLEISEAAAREQLHAVQQLFESEGRVLQIVESGGVFKMVTRKEMSPYVQAYAGSLAEDSLSRAAMETLVIIAYKQPVTRADIEVIRGVKTERVIHTLSAKGLIEEAGRAKGVGRAKLYKTTDHFLDHFGLNSIEELPPLEFEETFEADGDLFFRNEPSLEERIN</sequence>
<dbReference type="InterPro" id="IPR036388">
    <property type="entry name" value="WH-like_DNA-bd_sf"/>
</dbReference>
<dbReference type="HAMAP" id="MF_01804">
    <property type="entry name" value="ScpB"/>
    <property type="match status" value="1"/>
</dbReference>
<dbReference type="SUPFAM" id="SSF46785">
    <property type="entry name" value="Winged helix' DNA-binding domain"/>
    <property type="match status" value="2"/>
</dbReference>
<dbReference type="GO" id="GO:0051301">
    <property type="term" value="P:cell division"/>
    <property type="evidence" value="ECO:0007669"/>
    <property type="project" value="UniProtKB-KW"/>
</dbReference>
<comment type="subunit">
    <text evidence="5">Homodimer. Homodimerization may be required to stabilize the binding of ScpA to the Smc head domains. Component of a cohesin-like complex composed of ScpA, ScpB and the Smc homodimer, in which ScpA and ScpB bind to the head domain of Smc. The presence of the three proteins is required for the association of the complex with DNA.</text>
</comment>
<dbReference type="GO" id="GO:0051304">
    <property type="term" value="P:chromosome separation"/>
    <property type="evidence" value="ECO:0007669"/>
    <property type="project" value="InterPro"/>
</dbReference>
<dbReference type="PANTHER" id="PTHR34298">
    <property type="entry name" value="SEGREGATION AND CONDENSATION PROTEIN B"/>
    <property type="match status" value="1"/>
</dbReference>
<dbReference type="Pfam" id="PF04079">
    <property type="entry name" value="SMC_ScpB"/>
    <property type="match status" value="1"/>
</dbReference>
<evidence type="ECO:0000256" key="1">
    <source>
        <dbReference type="ARBA" id="ARBA00022490"/>
    </source>
</evidence>
<gene>
    <name evidence="6" type="primary">spcB</name>
    <name evidence="5" type="synonym">scpB</name>
    <name evidence="6" type="ORF">EXIGUO9Y_360164</name>
</gene>
<dbReference type="GO" id="GO:0005737">
    <property type="term" value="C:cytoplasm"/>
    <property type="evidence" value="ECO:0007669"/>
    <property type="project" value="UniProtKB-SubCell"/>
</dbReference>
<evidence type="ECO:0000313" key="6">
    <source>
        <dbReference type="EMBL" id="VWX37887.1"/>
    </source>
</evidence>
<evidence type="ECO:0000313" key="7">
    <source>
        <dbReference type="Proteomes" id="UP000439752"/>
    </source>
</evidence>
<comment type="function">
    <text evidence="5">Participates in chromosomal partition during cell division. May act via the formation of a condensin-like complex containing Smc and ScpA that pull DNA away from mid-cell into both cell halves.</text>
</comment>
<proteinExistence type="inferred from homology"/>
<keyword evidence="4 5" id="KW-0131">Cell cycle</keyword>
<organism evidence="6 7">
    <name type="scientific">Exiguobacterium oxidotolerans</name>
    <dbReference type="NCBI Taxonomy" id="223958"/>
    <lineage>
        <taxon>Bacteria</taxon>
        <taxon>Bacillati</taxon>
        <taxon>Bacillota</taxon>
        <taxon>Bacilli</taxon>
        <taxon>Bacillales</taxon>
        <taxon>Bacillales Family XII. Incertae Sedis</taxon>
        <taxon>Exiguobacterium</taxon>
    </lineage>
</organism>
<dbReference type="GO" id="GO:0006260">
    <property type="term" value="P:DNA replication"/>
    <property type="evidence" value="ECO:0007669"/>
    <property type="project" value="UniProtKB-UniRule"/>
</dbReference>
<dbReference type="InterPro" id="IPR036390">
    <property type="entry name" value="WH_DNA-bd_sf"/>
</dbReference>
<dbReference type="PANTHER" id="PTHR34298:SF2">
    <property type="entry name" value="SEGREGATION AND CONDENSATION PROTEIN B"/>
    <property type="match status" value="1"/>
</dbReference>
<dbReference type="PIRSF" id="PIRSF019345">
    <property type="entry name" value="ScpB"/>
    <property type="match status" value="1"/>
</dbReference>
<evidence type="ECO:0000256" key="4">
    <source>
        <dbReference type="ARBA" id="ARBA00023306"/>
    </source>
</evidence>
<keyword evidence="3 5" id="KW-0159">Chromosome partition</keyword>
<dbReference type="EMBL" id="CABWKQ010000030">
    <property type="protein sequence ID" value="VWX37887.1"/>
    <property type="molecule type" value="Genomic_DNA"/>
</dbReference>
<keyword evidence="1 5" id="KW-0963">Cytoplasm</keyword>
<keyword evidence="2 5" id="KW-0132">Cell division</keyword>
<dbReference type="NCBIfam" id="TIGR00281">
    <property type="entry name" value="SMC-Scp complex subunit ScpB"/>
    <property type="match status" value="1"/>
</dbReference>
<dbReference type="Proteomes" id="UP000439752">
    <property type="component" value="Unassembled WGS sequence"/>
</dbReference>
<evidence type="ECO:0000256" key="3">
    <source>
        <dbReference type="ARBA" id="ARBA00022829"/>
    </source>
</evidence>
<evidence type="ECO:0000256" key="5">
    <source>
        <dbReference type="HAMAP-Rule" id="MF_01804"/>
    </source>
</evidence>
<dbReference type="AlphaFoldDB" id="A0A653IF37"/>
<dbReference type="InterPro" id="IPR005234">
    <property type="entry name" value="ScpB_csome_segregation"/>
</dbReference>
<name>A0A653IF37_9BACL</name>
<protein>
    <recommendedName>
        <fullName evidence="5">Segregation and condensation protein B</fullName>
    </recommendedName>
</protein>
<keyword evidence="7" id="KW-1185">Reference proteome</keyword>
<comment type="subcellular location">
    <subcellularLocation>
        <location evidence="5">Cytoplasm</location>
    </subcellularLocation>
    <text evidence="5">Associated with two foci at the outer edges of the nucleoid region in young cells, and at four foci within both cell halves in older cells.</text>
</comment>
<comment type="similarity">
    <text evidence="5">Belongs to the ScpB family.</text>
</comment>
<accession>A0A653IF37</accession>
<dbReference type="Gene3D" id="1.10.10.10">
    <property type="entry name" value="Winged helix-like DNA-binding domain superfamily/Winged helix DNA-binding domain"/>
    <property type="match status" value="2"/>
</dbReference>
<reference evidence="6 7" key="1">
    <citation type="submission" date="2019-10" db="EMBL/GenBank/DDBJ databases">
        <authorList>
            <person name="Karimi E."/>
        </authorList>
    </citation>
    <scope>NUCLEOTIDE SEQUENCE [LARGE SCALE GENOMIC DNA]</scope>
    <source>
        <strain evidence="6">Exiguobacterium sp. 9Y</strain>
    </source>
</reference>
<evidence type="ECO:0000256" key="2">
    <source>
        <dbReference type="ARBA" id="ARBA00022618"/>
    </source>
</evidence>
<dbReference type="RefSeq" id="WP_029333173.1">
    <property type="nucleotide sequence ID" value="NZ_LR732312.1"/>
</dbReference>